<gene>
    <name evidence="2" type="ORF">HEK616_64880</name>
</gene>
<evidence type="ECO:0000313" key="3">
    <source>
        <dbReference type="Proteomes" id="UP001059597"/>
    </source>
</evidence>
<organism evidence="2 3">
    <name type="scientific">Streptomyces nigrescens</name>
    <dbReference type="NCBI Taxonomy" id="1920"/>
    <lineage>
        <taxon>Bacteria</taxon>
        <taxon>Bacillati</taxon>
        <taxon>Actinomycetota</taxon>
        <taxon>Actinomycetes</taxon>
        <taxon>Kitasatosporales</taxon>
        <taxon>Streptomycetaceae</taxon>
        <taxon>Streptomyces</taxon>
    </lineage>
</organism>
<protein>
    <submittedName>
        <fullName evidence="2">Uncharacterized protein</fullName>
    </submittedName>
</protein>
<dbReference type="EMBL" id="AP026073">
    <property type="protein sequence ID" value="BDM73001.1"/>
    <property type="molecule type" value="Genomic_DNA"/>
</dbReference>
<sequence>MRGLVTLATSKARSVARVPDPALHATSTTERGSFCTARCACGWRGPARRARSQARTDAERHVSEAGDGPRPEHPVE</sequence>
<evidence type="ECO:0000313" key="2">
    <source>
        <dbReference type="EMBL" id="BDM73001.1"/>
    </source>
</evidence>
<feature type="region of interest" description="Disordered" evidence="1">
    <location>
        <begin position="44"/>
        <end position="76"/>
    </location>
</feature>
<keyword evidence="3" id="KW-1185">Reference proteome</keyword>
<dbReference type="Proteomes" id="UP001059597">
    <property type="component" value="Chromosome"/>
</dbReference>
<feature type="compositionally biased region" description="Basic and acidic residues" evidence="1">
    <location>
        <begin position="54"/>
        <end position="76"/>
    </location>
</feature>
<evidence type="ECO:0000256" key="1">
    <source>
        <dbReference type="SAM" id="MobiDB-lite"/>
    </source>
</evidence>
<accession>A0ABM8A2Y0</accession>
<reference evidence="2" key="1">
    <citation type="submission" date="2022-06" db="EMBL/GenBank/DDBJ databases">
        <title>Complete genome sequence of Streptomyces nigrescens HEK616.</title>
        <authorList>
            <person name="Asamizu S."/>
            <person name="Onaka H."/>
        </authorList>
    </citation>
    <scope>NUCLEOTIDE SEQUENCE</scope>
    <source>
        <strain evidence="2">HEK616</strain>
    </source>
</reference>
<proteinExistence type="predicted"/>
<name>A0ABM8A2Y0_STRNI</name>